<name>A0A1G7CHZ3_9BRAD</name>
<evidence type="ECO:0000313" key="13">
    <source>
        <dbReference type="EMBL" id="SDE38957.1"/>
    </source>
</evidence>
<sequence>MLKEIRPAILVLVLLTAITGLAYPLAITGIAGVIFPRQAQGSLIEQDGKVIGSALIGQEFKEDKYFHGRPSATVAPDPNDSTKTVPSPYNAANSGGSNLGLTSKALNDRVKEDVDKLKAENPSASVPVDLVTTSGSGLDPDISPDAALFQVPRVAKARSMSEDAVRELVTQNTQGRFAGVIGEPRVNVLALNLALDAAKPK</sequence>
<dbReference type="GO" id="GO:0005524">
    <property type="term" value="F:ATP binding"/>
    <property type="evidence" value="ECO:0007669"/>
    <property type="project" value="UniProtKB-UniRule"/>
</dbReference>
<dbReference type="GO" id="GO:0008556">
    <property type="term" value="F:P-type potassium transmembrane transporter activity"/>
    <property type="evidence" value="ECO:0007669"/>
    <property type="project" value="InterPro"/>
</dbReference>
<evidence type="ECO:0000313" key="14">
    <source>
        <dbReference type="Proteomes" id="UP000199245"/>
    </source>
</evidence>
<dbReference type="HAMAP" id="MF_00276">
    <property type="entry name" value="KdpC"/>
    <property type="match status" value="1"/>
</dbReference>
<dbReference type="PANTHER" id="PTHR30042">
    <property type="entry name" value="POTASSIUM-TRANSPORTING ATPASE C CHAIN"/>
    <property type="match status" value="1"/>
</dbReference>
<gene>
    <name evidence="11" type="primary">kdpC</name>
    <name evidence="13" type="ORF">SAMN05216337_102522</name>
</gene>
<evidence type="ECO:0000256" key="10">
    <source>
        <dbReference type="ARBA" id="ARBA00023136"/>
    </source>
</evidence>
<evidence type="ECO:0000256" key="5">
    <source>
        <dbReference type="ARBA" id="ARBA00022741"/>
    </source>
</evidence>
<protein>
    <recommendedName>
        <fullName evidence="11">Potassium-transporting ATPase KdpC subunit</fullName>
    </recommendedName>
    <alternativeName>
        <fullName evidence="11">ATP phosphohydrolase [potassium-transporting] C chain</fullName>
    </alternativeName>
    <alternativeName>
        <fullName evidence="11">Potassium-binding and translocating subunit C</fullName>
    </alternativeName>
    <alternativeName>
        <fullName evidence="11">Potassium-translocating ATPase C chain</fullName>
    </alternativeName>
</protein>
<evidence type="ECO:0000256" key="9">
    <source>
        <dbReference type="ARBA" id="ARBA00023065"/>
    </source>
</evidence>
<evidence type="ECO:0000256" key="11">
    <source>
        <dbReference type="HAMAP-Rule" id="MF_00276"/>
    </source>
</evidence>
<comment type="function">
    <text evidence="11">Part of the high-affinity ATP-driven potassium transport (or Kdp) system, which catalyzes the hydrolysis of ATP coupled with the electrogenic transport of potassium into the cytoplasm. This subunit acts as a catalytic chaperone that increases the ATP-binding affinity of the ATP-hydrolyzing subunit KdpB by the formation of a transient KdpB/KdpC/ATP ternary complex.</text>
</comment>
<dbReference type="Pfam" id="PF02669">
    <property type="entry name" value="KdpC"/>
    <property type="match status" value="1"/>
</dbReference>
<organism evidence="13 14">
    <name type="scientific">Bradyrhizobium brasilense</name>
    <dbReference type="NCBI Taxonomy" id="1419277"/>
    <lineage>
        <taxon>Bacteria</taxon>
        <taxon>Pseudomonadati</taxon>
        <taxon>Pseudomonadota</taxon>
        <taxon>Alphaproteobacteria</taxon>
        <taxon>Hyphomicrobiales</taxon>
        <taxon>Nitrobacteraceae</taxon>
        <taxon>Bradyrhizobium</taxon>
    </lineage>
</organism>
<evidence type="ECO:0000256" key="4">
    <source>
        <dbReference type="ARBA" id="ARBA00022692"/>
    </source>
</evidence>
<keyword evidence="2 11" id="KW-1003">Cell membrane</keyword>
<keyword evidence="7 11" id="KW-0630">Potassium</keyword>
<keyword evidence="10 11" id="KW-0472">Membrane</keyword>
<dbReference type="NCBIfam" id="NF010603">
    <property type="entry name" value="PRK13999.1"/>
    <property type="match status" value="1"/>
</dbReference>
<evidence type="ECO:0000256" key="3">
    <source>
        <dbReference type="ARBA" id="ARBA00022538"/>
    </source>
</evidence>
<keyword evidence="4 11" id="KW-0812">Transmembrane</keyword>
<keyword evidence="1 11" id="KW-0813">Transport</keyword>
<dbReference type="InterPro" id="IPR003820">
    <property type="entry name" value="KdpC"/>
</dbReference>
<dbReference type="PIRSF" id="PIRSF001296">
    <property type="entry name" value="K_ATPase_KdpC"/>
    <property type="match status" value="1"/>
</dbReference>
<feature type="compositionally biased region" description="Polar residues" evidence="12">
    <location>
        <begin position="79"/>
        <end position="102"/>
    </location>
</feature>
<keyword evidence="8 11" id="KW-1133">Transmembrane helix</keyword>
<comment type="similarity">
    <text evidence="11">Belongs to the KdpC family.</text>
</comment>
<dbReference type="NCBIfam" id="TIGR00681">
    <property type="entry name" value="kdpC"/>
    <property type="match status" value="1"/>
</dbReference>
<keyword evidence="5 11" id="KW-0547">Nucleotide-binding</keyword>
<accession>A0A1G7CHZ3</accession>
<dbReference type="NCBIfam" id="NF001454">
    <property type="entry name" value="PRK00315.1"/>
    <property type="match status" value="1"/>
</dbReference>
<keyword evidence="3 11" id="KW-0633">Potassium transport</keyword>
<feature type="region of interest" description="Disordered" evidence="12">
    <location>
        <begin position="69"/>
        <end position="102"/>
    </location>
</feature>
<keyword evidence="6 11" id="KW-0067">ATP-binding</keyword>
<evidence type="ECO:0000256" key="12">
    <source>
        <dbReference type="SAM" id="MobiDB-lite"/>
    </source>
</evidence>
<evidence type="ECO:0000256" key="2">
    <source>
        <dbReference type="ARBA" id="ARBA00022475"/>
    </source>
</evidence>
<comment type="subunit">
    <text evidence="11">The system is composed of three essential subunits: KdpA, KdpB and KdpC.</text>
</comment>
<evidence type="ECO:0000256" key="8">
    <source>
        <dbReference type="ARBA" id="ARBA00022989"/>
    </source>
</evidence>
<evidence type="ECO:0000256" key="6">
    <source>
        <dbReference type="ARBA" id="ARBA00022840"/>
    </source>
</evidence>
<keyword evidence="9 11" id="KW-0406">Ion transport</keyword>
<reference evidence="13 14" key="1">
    <citation type="submission" date="2016-10" db="EMBL/GenBank/DDBJ databases">
        <authorList>
            <person name="de Groot N.N."/>
        </authorList>
    </citation>
    <scope>NUCLEOTIDE SEQUENCE [LARGE SCALE GENOMIC DNA]</scope>
    <source>
        <strain evidence="13 14">R5</strain>
    </source>
</reference>
<dbReference type="AlphaFoldDB" id="A0A1G7CHZ3"/>
<dbReference type="Proteomes" id="UP000199245">
    <property type="component" value="Unassembled WGS sequence"/>
</dbReference>
<evidence type="ECO:0000256" key="7">
    <source>
        <dbReference type="ARBA" id="ARBA00022958"/>
    </source>
</evidence>
<dbReference type="RefSeq" id="WP_092085666.1">
    <property type="nucleotide sequence ID" value="NZ_FMZW01000025.1"/>
</dbReference>
<dbReference type="PANTHER" id="PTHR30042:SF2">
    <property type="entry name" value="POTASSIUM-TRANSPORTING ATPASE KDPC SUBUNIT"/>
    <property type="match status" value="1"/>
</dbReference>
<proteinExistence type="inferred from homology"/>
<dbReference type="EMBL" id="FMZW01000025">
    <property type="protein sequence ID" value="SDE38957.1"/>
    <property type="molecule type" value="Genomic_DNA"/>
</dbReference>
<dbReference type="GO" id="GO:0005886">
    <property type="term" value="C:plasma membrane"/>
    <property type="evidence" value="ECO:0007669"/>
    <property type="project" value="UniProtKB-SubCell"/>
</dbReference>
<evidence type="ECO:0000256" key="1">
    <source>
        <dbReference type="ARBA" id="ARBA00022448"/>
    </source>
</evidence>
<comment type="subcellular location">
    <subcellularLocation>
        <location evidence="11">Cell membrane</location>
        <topology evidence="11">Single-pass membrane protein</topology>
    </subcellularLocation>
</comment>